<keyword evidence="1" id="KW-1133">Transmembrane helix</keyword>
<evidence type="ECO:0000313" key="3">
    <source>
        <dbReference type="Proteomes" id="UP000199675"/>
    </source>
</evidence>
<gene>
    <name evidence="2" type="ORF">SAMN04487960_107104</name>
</gene>
<keyword evidence="3" id="KW-1185">Reference proteome</keyword>
<keyword evidence="1" id="KW-0472">Membrane</keyword>
<protein>
    <recommendedName>
        <fullName evidence="4">DUF2784 domain-containing protein</fullName>
    </recommendedName>
</protein>
<keyword evidence="1" id="KW-0812">Transmembrane</keyword>
<dbReference type="Proteomes" id="UP000199675">
    <property type="component" value="Unassembled WGS sequence"/>
</dbReference>
<evidence type="ECO:0000256" key="1">
    <source>
        <dbReference type="SAM" id="Phobius"/>
    </source>
</evidence>
<dbReference type="OrthoDB" id="370375at2"/>
<feature type="transmembrane region" description="Helical" evidence="1">
    <location>
        <begin position="12"/>
        <end position="37"/>
    </location>
</feature>
<dbReference type="RefSeq" id="WP_091814415.1">
    <property type="nucleotide sequence ID" value="NZ_FNNE01000007.1"/>
</dbReference>
<dbReference type="Pfam" id="PF10861">
    <property type="entry name" value="DUF2784"/>
    <property type="match status" value="1"/>
</dbReference>
<dbReference type="InterPro" id="IPR021218">
    <property type="entry name" value="DUF2784"/>
</dbReference>
<dbReference type="AlphaFoldDB" id="A0A1H2ZWV7"/>
<name>A0A1H2ZWV7_9GAMM</name>
<sequence>MLYQWLADSVLIAHVAVVLFVVLGLLLTVTGGVWGWLWVRNRWFRISHLVAIAVVVLQAWLGVVCPLTTLEMWLREQAGAPGYSGSFIGHWLQRLLYYDAPGWLFVLVYTVFALLVMLVWWRVPPDKWR</sequence>
<feature type="transmembrane region" description="Helical" evidence="1">
    <location>
        <begin position="102"/>
        <end position="121"/>
    </location>
</feature>
<evidence type="ECO:0000313" key="2">
    <source>
        <dbReference type="EMBL" id="SDX21875.1"/>
    </source>
</evidence>
<reference evidence="2 3" key="1">
    <citation type="submission" date="2016-10" db="EMBL/GenBank/DDBJ databases">
        <authorList>
            <person name="de Groot N.N."/>
        </authorList>
    </citation>
    <scope>NUCLEOTIDE SEQUENCE [LARGE SCALE GENOMIC DNA]</scope>
    <source>
        <strain evidence="2 3">CGMCC 1.7059</strain>
    </source>
</reference>
<evidence type="ECO:0008006" key="4">
    <source>
        <dbReference type="Google" id="ProtNLM"/>
    </source>
</evidence>
<proteinExistence type="predicted"/>
<dbReference type="STRING" id="488533.SAMN04487960_107104"/>
<organism evidence="2 3">
    <name type="scientific">Marinobacter mobilis</name>
    <dbReference type="NCBI Taxonomy" id="488533"/>
    <lineage>
        <taxon>Bacteria</taxon>
        <taxon>Pseudomonadati</taxon>
        <taxon>Pseudomonadota</taxon>
        <taxon>Gammaproteobacteria</taxon>
        <taxon>Pseudomonadales</taxon>
        <taxon>Marinobacteraceae</taxon>
        <taxon>Marinobacter</taxon>
    </lineage>
</organism>
<feature type="transmembrane region" description="Helical" evidence="1">
    <location>
        <begin position="49"/>
        <end position="69"/>
    </location>
</feature>
<dbReference type="EMBL" id="FNNE01000007">
    <property type="protein sequence ID" value="SDX21875.1"/>
    <property type="molecule type" value="Genomic_DNA"/>
</dbReference>
<accession>A0A1H2ZWV7</accession>